<proteinExistence type="predicted"/>
<organism evidence="3 4">
    <name type="scientific">Mortierella isabellina</name>
    <name type="common">Filamentous fungus</name>
    <name type="synonym">Umbelopsis isabellina</name>
    <dbReference type="NCBI Taxonomy" id="91625"/>
    <lineage>
        <taxon>Eukaryota</taxon>
        <taxon>Fungi</taxon>
        <taxon>Fungi incertae sedis</taxon>
        <taxon>Mucoromycota</taxon>
        <taxon>Mucoromycotina</taxon>
        <taxon>Umbelopsidomycetes</taxon>
        <taxon>Umbelopsidales</taxon>
        <taxon>Umbelopsidaceae</taxon>
        <taxon>Umbelopsis</taxon>
    </lineage>
</organism>
<dbReference type="PANTHER" id="PTHR28291:SF1">
    <property type="entry name" value="CTD KINASE SUBUNIT GAMMA"/>
    <property type="match status" value="1"/>
</dbReference>
<evidence type="ECO:0000313" key="4">
    <source>
        <dbReference type="Proteomes" id="UP000654370"/>
    </source>
</evidence>
<evidence type="ECO:0000256" key="1">
    <source>
        <dbReference type="SAM" id="MobiDB-lite"/>
    </source>
</evidence>
<dbReference type="Proteomes" id="UP000654370">
    <property type="component" value="Unassembled WGS sequence"/>
</dbReference>
<dbReference type="PANTHER" id="PTHR28291">
    <property type="entry name" value="CTD KINASE SUBUNIT GAMMA"/>
    <property type="match status" value="1"/>
</dbReference>
<dbReference type="SMART" id="SM00582">
    <property type="entry name" value="RPR"/>
    <property type="match status" value="1"/>
</dbReference>
<dbReference type="OrthoDB" id="21266at2759"/>
<comment type="caution">
    <text evidence="3">The sequence shown here is derived from an EMBL/GenBank/DDBJ whole genome shotgun (WGS) entry which is preliminary data.</text>
</comment>
<dbReference type="SUPFAM" id="SSF48464">
    <property type="entry name" value="ENTH/VHS domain"/>
    <property type="match status" value="1"/>
</dbReference>
<feature type="compositionally biased region" description="Basic and acidic residues" evidence="1">
    <location>
        <begin position="326"/>
        <end position="338"/>
    </location>
</feature>
<dbReference type="InterPro" id="IPR008942">
    <property type="entry name" value="ENTH_VHS"/>
</dbReference>
<dbReference type="InterPro" id="IPR006569">
    <property type="entry name" value="CID_dom"/>
</dbReference>
<dbReference type="Pfam" id="PF12243">
    <property type="entry name" value="CTK3"/>
    <property type="match status" value="1"/>
</dbReference>
<evidence type="ECO:0000259" key="2">
    <source>
        <dbReference type="PROSITE" id="PS51391"/>
    </source>
</evidence>
<feature type="compositionally biased region" description="Polar residues" evidence="1">
    <location>
        <begin position="315"/>
        <end position="324"/>
    </location>
</feature>
<dbReference type="GO" id="GO:0032786">
    <property type="term" value="P:positive regulation of DNA-templated transcription, elongation"/>
    <property type="evidence" value="ECO:0007669"/>
    <property type="project" value="InterPro"/>
</dbReference>
<keyword evidence="4" id="KW-1185">Reference proteome</keyword>
<dbReference type="GO" id="GO:0045943">
    <property type="term" value="P:positive regulation of transcription by RNA polymerase I"/>
    <property type="evidence" value="ECO:0007669"/>
    <property type="project" value="TreeGrafter"/>
</dbReference>
<sequence>MSDDDPFECRLQFTALLQKLNASQQSIQKVANYAMRHRRLSEDLYSCVIEELEQASMNARLNILYVLDSLCQASLKSGFQGYVDLVRPDLEKIIAAVVPNDARGMVNAASARKILNTWKQKQLFDKDNIGGLEARLPKSEVRIPEHAKQTFSKSDILRRMEEDRERHKRLREDIWIRSAEESVDAQFDQLWDTTDALDPEVDYKDMAKENERRWPNYPWTAVFDDVDRTSEMPWYDPLWQRPAVQLPNESSLVPSYERNVMYTMHITQEQQNSHHAVPTLLEDTESIDEEMEMAMSSPDVDPTSTIIEQRPMTYSAVSDSNGNQESEEHPSKRTKYDPHLVATSNQATS</sequence>
<evidence type="ECO:0000313" key="3">
    <source>
        <dbReference type="EMBL" id="KAG2181065.1"/>
    </source>
</evidence>
<dbReference type="EMBL" id="JAEPQZ010000005">
    <property type="protein sequence ID" value="KAG2181065.1"/>
    <property type="molecule type" value="Genomic_DNA"/>
</dbReference>
<feature type="region of interest" description="Disordered" evidence="1">
    <location>
        <begin position="309"/>
        <end position="349"/>
    </location>
</feature>
<dbReference type="PROSITE" id="PS51391">
    <property type="entry name" value="CID"/>
    <property type="match status" value="1"/>
</dbReference>
<accession>A0A8H7PWL2</accession>
<reference evidence="3" key="1">
    <citation type="submission" date="2020-12" db="EMBL/GenBank/DDBJ databases">
        <title>Metabolic potential, ecology and presence of endohyphal bacteria is reflected in genomic diversity of Mucoromycotina.</title>
        <authorList>
            <person name="Muszewska A."/>
            <person name="Okrasinska A."/>
            <person name="Steczkiewicz K."/>
            <person name="Drgas O."/>
            <person name="Orlowska M."/>
            <person name="Perlinska-Lenart U."/>
            <person name="Aleksandrzak-Piekarczyk T."/>
            <person name="Szatraj K."/>
            <person name="Zielenkiewicz U."/>
            <person name="Pilsyk S."/>
            <person name="Malc E."/>
            <person name="Mieczkowski P."/>
            <person name="Kruszewska J.S."/>
            <person name="Biernat P."/>
            <person name="Pawlowska J."/>
        </authorList>
    </citation>
    <scope>NUCLEOTIDE SEQUENCE</scope>
    <source>
        <strain evidence="3">WA0000067209</strain>
    </source>
</reference>
<dbReference type="AlphaFoldDB" id="A0A8H7PWL2"/>
<name>A0A8H7PWL2_MORIS</name>
<dbReference type="GO" id="GO:0070692">
    <property type="term" value="C:CTDK-1 complex"/>
    <property type="evidence" value="ECO:0007669"/>
    <property type="project" value="InterPro"/>
</dbReference>
<dbReference type="Pfam" id="PF12350">
    <property type="entry name" value="CTK3_C"/>
    <property type="match status" value="1"/>
</dbReference>
<protein>
    <recommendedName>
        <fullName evidence="2">CID domain-containing protein</fullName>
    </recommendedName>
</protein>
<dbReference type="InterPro" id="IPR042326">
    <property type="entry name" value="Ctk3"/>
</dbReference>
<feature type="domain" description="CID" evidence="2">
    <location>
        <begin position="5"/>
        <end position="140"/>
    </location>
</feature>
<dbReference type="InterPro" id="IPR024637">
    <property type="entry name" value="Ctk3_C"/>
</dbReference>
<gene>
    <name evidence="3" type="ORF">INT43_008647</name>
</gene>
<dbReference type="InterPro" id="IPR024638">
    <property type="entry name" value="Ctk3_N"/>
</dbReference>
<dbReference type="Gene3D" id="1.25.40.90">
    <property type="match status" value="1"/>
</dbReference>